<dbReference type="CDD" id="cd14014">
    <property type="entry name" value="STKc_PknB_like"/>
    <property type="match status" value="1"/>
</dbReference>
<dbReference type="PROSITE" id="PS50011">
    <property type="entry name" value="PROTEIN_KINASE_DOM"/>
    <property type="match status" value="1"/>
</dbReference>
<feature type="binding site" evidence="9">
    <location>
        <position position="41"/>
    </location>
    <ligand>
        <name>ATP</name>
        <dbReference type="ChEBI" id="CHEBI:30616"/>
    </ligand>
</feature>
<dbReference type="PRINTS" id="PR01217">
    <property type="entry name" value="PRICHEXTENSN"/>
</dbReference>
<keyword evidence="3" id="KW-0808">Transferase</keyword>
<evidence type="ECO:0000256" key="2">
    <source>
        <dbReference type="ARBA" id="ARBA00022527"/>
    </source>
</evidence>
<dbReference type="Proteomes" id="UP000076555">
    <property type="component" value="Unassembled WGS sequence"/>
</dbReference>
<feature type="region of interest" description="Disordered" evidence="10">
    <location>
        <begin position="340"/>
        <end position="492"/>
    </location>
</feature>
<dbReference type="PANTHER" id="PTHR24363">
    <property type="entry name" value="SERINE/THREONINE PROTEIN KINASE"/>
    <property type="match status" value="1"/>
</dbReference>
<dbReference type="InterPro" id="IPR000719">
    <property type="entry name" value="Prot_kinase_dom"/>
</dbReference>
<name>A0A166IXC1_NODSP</name>
<feature type="compositionally biased region" description="Polar residues" evidence="10">
    <location>
        <begin position="461"/>
        <end position="478"/>
    </location>
</feature>
<dbReference type="PANTHER" id="PTHR24363:SF0">
    <property type="entry name" value="SERINE_THREONINE KINASE LIKE DOMAIN CONTAINING 1"/>
    <property type="match status" value="1"/>
</dbReference>
<evidence type="ECO:0000259" key="11">
    <source>
        <dbReference type="PROSITE" id="PS50011"/>
    </source>
</evidence>
<keyword evidence="2 12" id="KW-0723">Serine/threonine-protein kinase</keyword>
<dbReference type="Gene3D" id="3.30.200.20">
    <property type="entry name" value="Phosphorylase Kinase, domain 1"/>
    <property type="match status" value="1"/>
</dbReference>
<dbReference type="RefSeq" id="WP_063873525.1">
    <property type="nucleotide sequence ID" value="NZ_CAWMRI010000215.1"/>
</dbReference>
<dbReference type="Gene3D" id="1.10.510.10">
    <property type="entry name" value="Transferase(Phosphotransferase) domain 1"/>
    <property type="match status" value="1"/>
</dbReference>
<evidence type="ECO:0000313" key="12">
    <source>
        <dbReference type="EMBL" id="KZL48976.1"/>
    </source>
</evidence>
<evidence type="ECO:0000256" key="8">
    <source>
        <dbReference type="ARBA" id="ARBA00048679"/>
    </source>
</evidence>
<accession>A0A166IXC1</accession>
<keyword evidence="5 12" id="KW-0418">Kinase</keyword>
<dbReference type="InterPro" id="IPR008271">
    <property type="entry name" value="Ser/Thr_kinase_AS"/>
</dbReference>
<evidence type="ECO:0000256" key="4">
    <source>
        <dbReference type="ARBA" id="ARBA00022741"/>
    </source>
</evidence>
<reference evidence="12 13" key="1">
    <citation type="submission" date="2016-04" db="EMBL/GenBank/DDBJ databases">
        <title>Draft Genome Assembly of the Bloom-forming Cyanobacterium Nodularia spumigena Strain CENA596 in Shrimp Production Ponds.</title>
        <authorList>
            <person name="Popin R.V."/>
            <person name="Rigonato J."/>
            <person name="Abreu V.A."/>
            <person name="Andreote A.P."/>
            <person name="Silveira S.B."/>
            <person name="Odebrecht C."/>
            <person name="Fiore M.F."/>
        </authorList>
    </citation>
    <scope>NUCLEOTIDE SEQUENCE [LARGE SCALE GENOMIC DNA]</scope>
    <source>
        <strain evidence="12 13">CENA596</strain>
    </source>
</reference>
<dbReference type="Pfam" id="PF00069">
    <property type="entry name" value="Pkinase"/>
    <property type="match status" value="1"/>
</dbReference>
<keyword evidence="4 9" id="KW-0547">Nucleotide-binding</keyword>
<feature type="region of interest" description="Disordered" evidence="10">
    <location>
        <begin position="274"/>
        <end position="315"/>
    </location>
</feature>
<feature type="compositionally biased region" description="Low complexity" evidence="10">
    <location>
        <begin position="370"/>
        <end position="381"/>
    </location>
</feature>
<dbReference type="AlphaFoldDB" id="A0A166IXC1"/>
<feature type="domain" description="Protein kinase" evidence="11">
    <location>
        <begin position="10"/>
        <end position="272"/>
    </location>
</feature>
<dbReference type="InterPro" id="IPR017441">
    <property type="entry name" value="Protein_kinase_ATP_BS"/>
</dbReference>
<protein>
    <recommendedName>
        <fullName evidence="1">non-specific serine/threonine protein kinase</fullName>
        <ecNumber evidence="1">2.7.11.1</ecNumber>
    </recommendedName>
</protein>
<dbReference type="InterPro" id="IPR011009">
    <property type="entry name" value="Kinase-like_dom_sf"/>
</dbReference>
<comment type="catalytic activity">
    <reaction evidence="7">
        <text>L-threonyl-[protein] + ATP = O-phospho-L-threonyl-[protein] + ADP + H(+)</text>
        <dbReference type="Rhea" id="RHEA:46608"/>
        <dbReference type="Rhea" id="RHEA-COMP:11060"/>
        <dbReference type="Rhea" id="RHEA-COMP:11605"/>
        <dbReference type="ChEBI" id="CHEBI:15378"/>
        <dbReference type="ChEBI" id="CHEBI:30013"/>
        <dbReference type="ChEBI" id="CHEBI:30616"/>
        <dbReference type="ChEBI" id="CHEBI:61977"/>
        <dbReference type="ChEBI" id="CHEBI:456216"/>
        <dbReference type="EC" id="2.7.11.1"/>
    </reaction>
</comment>
<organism evidence="12 13">
    <name type="scientific">Nodularia spumigena CENA596</name>
    <dbReference type="NCBI Taxonomy" id="1819295"/>
    <lineage>
        <taxon>Bacteria</taxon>
        <taxon>Bacillati</taxon>
        <taxon>Cyanobacteriota</taxon>
        <taxon>Cyanophyceae</taxon>
        <taxon>Nostocales</taxon>
        <taxon>Nodulariaceae</taxon>
        <taxon>Nodularia</taxon>
    </lineage>
</organism>
<evidence type="ECO:0000256" key="1">
    <source>
        <dbReference type="ARBA" id="ARBA00012513"/>
    </source>
</evidence>
<evidence type="ECO:0000256" key="9">
    <source>
        <dbReference type="PROSITE-ProRule" id="PRU10141"/>
    </source>
</evidence>
<dbReference type="EMBL" id="LWAJ01000215">
    <property type="protein sequence ID" value="KZL48976.1"/>
    <property type="molecule type" value="Genomic_DNA"/>
</dbReference>
<keyword evidence="6 9" id="KW-0067">ATP-binding</keyword>
<evidence type="ECO:0000256" key="7">
    <source>
        <dbReference type="ARBA" id="ARBA00047899"/>
    </source>
</evidence>
<dbReference type="SMART" id="SM00220">
    <property type="entry name" value="S_TKc"/>
    <property type="match status" value="1"/>
</dbReference>
<evidence type="ECO:0000256" key="5">
    <source>
        <dbReference type="ARBA" id="ARBA00022777"/>
    </source>
</evidence>
<comment type="catalytic activity">
    <reaction evidence="8">
        <text>L-seryl-[protein] + ATP = O-phospho-L-seryl-[protein] + ADP + H(+)</text>
        <dbReference type="Rhea" id="RHEA:17989"/>
        <dbReference type="Rhea" id="RHEA-COMP:9863"/>
        <dbReference type="Rhea" id="RHEA-COMP:11604"/>
        <dbReference type="ChEBI" id="CHEBI:15378"/>
        <dbReference type="ChEBI" id="CHEBI:29999"/>
        <dbReference type="ChEBI" id="CHEBI:30616"/>
        <dbReference type="ChEBI" id="CHEBI:83421"/>
        <dbReference type="ChEBI" id="CHEBI:456216"/>
        <dbReference type="EC" id="2.7.11.1"/>
    </reaction>
</comment>
<dbReference type="SUPFAM" id="SSF56112">
    <property type="entry name" value="Protein kinase-like (PK-like)"/>
    <property type="match status" value="1"/>
</dbReference>
<evidence type="ECO:0000256" key="3">
    <source>
        <dbReference type="ARBA" id="ARBA00022679"/>
    </source>
</evidence>
<dbReference type="GO" id="GO:0004674">
    <property type="term" value="F:protein serine/threonine kinase activity"/>
    <property type="evidence" value="ECO:0007669"/>
    <property type="project" value="UniProtKB-KW"/>
</dbReference>
<feature type="compositionally biased region" description="Polar residues" evidence="10">
    <location>
        <begin position="275"/>
        <end position="290"/>
    </location>
</feature>
<dbReference type="PROSITE" id="PS00107">
    <property type="entry name" value="PROTEIN_KINASE_ATP"/>
    <property type="match status" value="1"/>
</dbReference>
<feature type="compositionally biased region" description="Low complexity" evidence="10">
    <location>
        <begin position="291"/>
        <end position="310"/>
    </location>
</feature>
<proteinExistence type="predicted"/>
<dbReference type="EC" id="2.7.11.1" evidence="1"/>
<dbReference type="OrthoDB" id="428678at2"/>
<evidence type="ECO:0000256" key="6">
    <source>
        <dbReference type="ARBA" id="ARBA00022840"/>
    </source>
</evidence>
<dbReference type="GO" id="GO:0005524">
    <property type="term" value="F:ATP binding"/>
    <property type="evidence" value="ECO:0007669"/>
    <property type="project" value="UniProtKB-UniRule"/>
</dbReference>
<comment type="caution">
    <text evidence="12">The sequence shown here is derived from an EMBL/GenBank/DDBJ whole genome shotgun (WGS) entry which is preliminary data.</text>
</comment>
<gene>
    <name evidence="12" type="ORF">A2T98_15395</name>
</gene>
<sequence>MTKTLLNNRYQVIQVLGAGGFGETFLAEDTHMPSRRRCVIKQLKPIANDPKTYQMIQQRFEREAATLEYLGDSCNQIPKLYAYFSENGLFYLVQEWIEGPTLTNIVEAKGPESETAVREILLSLLSVLDYVHSKGIIHRDIKPDNIILRSTDNKPFLIDFGAVKETIRSVVSSSHHPTRSLVIGTPGYMPTEQAIGRPVYATDIYSLGLTAIYLLTGKHPPELQTHLQTGAILWEESAPDVSRHLAKVINQAIHPHVSDRYSTASKMLYALKSPTDISPQPSTTKATVSLSPAHAASTQQTQAISSSPTIPSRKSPKSALIIGSLVLGGLIGGVAISSVTRQPQSQESITTSSTPTPFSDSDNISPTPSPTASPSEPTDTPVEVQPRLDTVVPVEQQPQVTPTFAPEPDISTAEAPQPETPEPPPQPETPEPPPQPETPEPPPQPETPEPPPQQNQEAAPSNTKTNSVPAFPTGTSQDAVKAALGKPSKNTKGLWNTRAYLYKLEDNVDLGYLFDQKTGILRQTEIAFAPSVPPEVMQRTLQGMLGGNANSDITQGLQKVRDRQTRRYSFNVGGLKGVIERNQQDRIYIGVWDADLHN</sequence>
<feature type="compositionally biased region" description="Low complexity" evidence="10">
    <location>
        <begin position="340"/>
        <end position="361"/>
    </location>
</feature>
<feature type="compositionally biased region" description="Pro residues" evidence="10">
    <location>
        <begin position="418"/>
        <end position="453"/>
    </location>
</feature>
<dbReference type="PROSITE" id="PS00108">
    <property type="entry name" value="PROTEIN_KINASE_ST"/>
    <property type="match status" value="1"/>
</dbReference>
<evidence type="ECO:0000256" key="10">
    <source>
        <dbReference type="SAM" id="MobiDB-lite"/>
    </source>
</evidence>
<feature type="compositionally biased region" description="Low complexity" evidence="10">
    <location>
        <begin position="390"/>
        <end position="403"/>
    </location>
</feature>
<evidence type="ECO:0000313" key="13">
    <source>
        <dbReference type="Proteomes" id="UP000076555"/>
    </source>
</evidence>